<dbReference type="PANTHER" id="PTHR30465:SF0">
    <property type="entry name" value="OLIGOPEPTIDE TRANSPORT SYSTEM PERMEASE PROTEIN APPB"/>
    <property type="match status" value="1"/>
</dbReference>
<protein>
    <submittedName>
        <fullName evidence="9">Oligopeptide ABC transporter permease</fullName>
    </submittedName>
</protein>
<evidence type="ECO:0000256" key="4">
    <source>
        <dbReference type="ARBA" id="ARBA00022692"/>
    </source>
</evidence>
<dbReference type="Gene3D" id="1.10.3720.10">
    <property type="entry name" value="MetI-like"/>
    <property type="match status" value="1"/>
</dbReference>
<dbReference type="GO" id="GO:0055085">
    <property type="term" value="P:transmembrane transport"/>
    <property type="evidence" value="ECO:0007669"/>
    <property type="project" value="InterPro"/>
</dbReference>
<dbReference type="CDD" id="cd06261">
    <property type="entry name" value="TM_PBP2"/>
    <property type="match status" value="1"/>
</dbReference>
<dbReference type="InterPro" id="IPR035906">
    <property type="entry name" value="MetI-like_sf"/>
</dbReference>
<keyword evidence="2 7" id="KW-0813">Transport</keyword>
<feature type="transmembrane region" description="Helical" evidence="7">
    <location>
        <begin position="416"/>
        <end position="442"/>
    </location>
</feature>
<name>A0A447Z2Z7_9STRE</name>
<keyword evidence="10" id="KW-1185">Reference proteome</keyword>
<dbReference type="InterPro" id="IPR000515">
    <property type="entry name" value="MetI-like"/>
</dbReference>
<evidence type="ECO:0000256" key="5">
    <source>
        <dbReference type="ARBA" id="ARBA00022989"/>
    </source>
</evidence>
<dbReference type="Proteomes" id="UP000270025">
    <property type="component" value="Chromosome"/>
</dbReference>
<evidence type="ECO:0000256" key="3">
    <source>
        <dbReference type="ARBA" id="ARBA00022475"/>
    </source>
</evidence>
<keyword evidence="4 7" id="KW-0812">Transmembrane</keyword>
<keyword evidence="5 7" id="KW-1133">Transmembrane helix</keyword>
<feature type="transmembrane region" description="Helical" evidence="7">
    <location>
        <begin position="360"/>
        <end position="379"/>
    </location>
</feature>
<comment type="subcellular location">
    <subcellularLocation>
        <location evidence="1 7">Cell membrane</location>
        <topology evidence="1 7">Multi-pass membrane protein</topology>
    </subcellularLocation>
</comment>
<accession>A0A447Z2Z7</accession>
<comment type="similarity">
    <text evidence="7">Belongs to the binding-protein-dependent transport system permease family.</text>
</comment>
<feature type="transmembrane region" description="Helical" evidence="7">
    <location>
        <begin position="319"/>
        <end position="340"/>
    </location>
</feature>
<evidence type="ECO:0000259" key="8">
    <source>
        <dbReference type="PROSITE" id="PS50928"/>
    </source>
</evidence>
<evidence type="ECO:0000256" key="1">
    <source>
        <dbReference type="ARBA" id="ARBA00004651"/>
    </source>
</evidence>
<dbReference type="Pfam" id="PF00528">
    <property type="entry name" value="BPD_transp_1"/>
    <property type="match status" value="1"/>
</dbReference>
<dbReference type="EMBL" id="LR134266">
    <property type="protein sequence ID" value="VED66644.1"/>
    <property type="molecule type" value="Genomic_DNA"/>
</dbReference>
<dbReference type="SUPFAM" id="SSF161098">
    <property type="entry name" value="MetI-like"/>
    <property type="match status" value="1"/>
</dbReference>
<feature type="transmembrane region" description="Helical" evidence="7">
    <location>
        <begin position="12"/>
        <end position="31"/>
    </location>
</feature>
<evidence type="ECO:0000256" key="2">
    <source>
        <dbReference type="ARBA" id="ARBA00022448"/>
    </source>
</evidence>
<feature type="domain" description="ABC transmembrane type-1" evidence="8">
    <location>
        <begin position="280"/>
        <end position="483"/>
    </location>
</feature>
<feature type="transmembrane region" description="Helical" evidence="7">
    <location>
        <begin position="285"/>
        <end position="307"/>
    </location>
</feature>
<reference evidence="9 10" key="1">
    <citation type="submission" date="2018-12" db="EMBL/GenBank/DDBJ databases">
        <authorList>
            <consortium name="Pathogen Informatics"/>
        </authorList>
    </citation>
    <scope>NUCLEOTIDE SEQUENCE [LARGE SCALE GENOMIC DNA]</scope>
    <source>
        <strain evidence="9 10">NCTC3166</strain>
    </source>
</reference>
<dbReference type="AlphaFoldDB" id="A0A447Z2Z7"/>
<feature type="transmembrane region" description="Helical" evidence="7">
    <location>
        <begin position="462"/>
        <end position="486"/>
    </location>
</feature>
<keyword evidence="3" id="KW-1003">Cell membrane</keyword>
<sequence length="499" mass="55684">MKKYIFMRILRSLVSIFLVTTLTYTIIYTLTPRNLIFKNDPNYNKIAKTKDSKINYENTVYDRMGYIEYLDSKALKEKASKEDSSVTVEPTKENEKIYKKYISNLGNGWVLKRFPENKGFYATREVPVFERVIGFYGNLIQIDHPNVIKDASNPKLERYIRIENDPAIGWSVVGSGTKHKYLLYFNGQFPFIHQNFVSLNLGESYPTYSNTPVLQVITQGQGTTKKSEVNFPTGKKESSINIYSRTYKSPSKADAQDIARFGEGDAYTATLSNYENPSMIVSSSIIGLIGIAIAYLIAIPLGSYMALLKNTWFDSASTAVLTLMMALPTIALVYIVRLVGSTIGLPDSFPVLGAQDWRSYVLPSVILGLLSAPGLAIWIRRYMIDLHSQDFVRFARAKGLSEKEISRKHIFKNAMVPIVTGIPVQLVLVISGATLTETVFAFPGMGKMLIDSIKASNNTMVVGLVFIFTVLAVFGAMAGDILMVMVDPRIKLTTKKGGK</sequence>
<evidence type="ECO:0000313" key="10">
    <source>
        <dbReference type="Proteomes" id="UP000270025"/>
    </source>
</evidence>
<proteinExistence type="inferred from homology"/>
<keyword evidence="6 7" id="KW-0472">Membrane</keyword>
<gene>
    <name evidence="9" type="primary">amiC</name>
    <name evidence="9" type="ORF">NCTC3166_00432</name>
</gene>
<dbReference type="PANTHER" id="PTHR30465">
    <property type="entry name" value="INNER MEMBRANE ABC TRANSPORTER"/>
    <property type="match status" value="1"/>
</dbReference>
<dbReference type="RefSeq" id="WP_126403804.1">
    <property type="nucleotide sequence ID" value="NZ_LR134266.1"/>
</dbReference>
<dbReference type="KEGG" id="svf:NCTC3166_00432"/>
<evidence type="ECO:0000256" key="6">
    <source>
        <dbReference type="ARBA" id="ARBA00023136"/>
    </source>
</evidence>
<organism evidence="9 10">
    <name type="scientific">Streptococcus viridans</name>
    <dbReference type="NCBI Taxonomy" id="78535"/>
    <lineage>
        <taxon>Bacteria</taxon>
        <taxon>Bacillati</taxon>
        <taxon>Bacillota</taxon>
        <taxon>Bacilli</taxon>
        <taxon>Lactobacillales</taxon>
        <taxon>Streptococcaceae</taxon>
        <taxon>Streptococcus</taxon>
    </lineage>
</organism>
<dbReference type="PROSITE" id="PS50928">
    <property type="entry name" value="ABC_TM1"/>
    <property type="match status" value="1"/>
</dbReference>
<evidence type="ECO:0000313" key="9">
    <source>
        <dbReference type="EMBL" id="VED66644.1"/>
    </source>
</evidence>
<evidence type="ECO:0000256" key="7">
    <source>
        <dbReference type="RuleBase" id="RU363032"/>
    </source>
</evidence>
<dbReference type="GO" id="GO:0005886">
    <property type="term" value="C:plasma membrane"/>
    <property type="evidence" value="ECO:0007669"/>
    <property type="project" value="UniProtKB-SubCell"/>
</dbReference>